<proteinExistence type="inferred from homology"/>
<feature type="region of interest" description="Disordered" evidence="6">
    <location>
        <begin position="24"/>
        <end position="102"/>
    </location>
</feature>
<dbReference type="GO" id="GO:0046983">
    <property type="term" value="F:protein dimerization activity"/>
    <property type="evidence" value="ECO:0007669"/>
    <property type="project" value="InterPro"/>
</dbReference>
<dbReference type="EMBL" id="LR746274">
    <property type="protein sequence ID" value="CAA7405171.1"/>
    <property type="molecule type" value="Genomic_DNA"/>
</dbReference>
<dbReference type="Gene3D" id="4.10.280.10">
    <property type="entry name" value="Helix-loop-helix DNA-binding domain"/>
    <property type="match status" value="1"/>
</dbReference>
<accession>A0A7I8L590</accession>
<comment type="subcellular location">
    <subcellularLocation>
        <location evidence="1">Nucleus</location>
    </subcellularLocation>
</comment>
<feature type="domain" description="BHLH" evidence="7">
    <location>
        <begin position="125"/>
        <end position="175"/>
    </location>
</feature>
<keyword evidence="5" id="KW-0539">Nucleus</keyword>
<name>A0A7I8L590_SPIIN</name>
<evidence type="ECO:0000256" key="3">
    <source>
        <dbReference type="ARBA" id="ARBA00023015"/>
    </source>
</evidence>
<dbReference type="PANTHER" id="PTHR12565:SF184">
    <property type="entry name" value="BHLH TRANSCRIPTION FACTOR"/>
    <property type="match status" value="1"/>
</dbReference>
<dbReference type="SMART" id="SM00353">
    <property type="entry name" value="HLH"/>
    <property type="match status" value="1"/>
</dbReference>
<dbReference type="Pfam" id="PF00010">
    <property type="entry name" value="HLH"/>
    <property type="match status" value="1"/>
</dbReference>
<dbReference type="OrthoDB" id="1928604at2759"/>
<dbReference type="Proteomes" id="UP000663760">
    <property type="component" value="Chromosome 11"/>
</dbReference>
<evidence type="ECO:0000256" key="4">
    <source>
        <dbReference type="ARBA" id="ARBA00023163"/>
    </source>
</evidence>
<evidence type="ECO:0000256" key="1">
    <source>
        <dbReference type="ARBA" id="ARBA00004123"/>
    </source>
</evidence>
<keyword evidence="4" id="KW-0804">Transcription</keyword>
<evidence type="ECO:0000313" key="9">
    <source>
        <dbReference type="Proteomes" id="UP000663760"/>
    </source>
</evidence>
<dbReference type="InterPro" id="IPR036638">
    <property type="entry name" value="HLH_DNA-bd_sf"/>
</dbReference>
<dbReference type="SUPFAM" id="SSF47459">
    <property type="entry name" value="HLH, helix-loop-helix DNA-binding domain"/>
    <property type="match status" value="1"/>
</dbReference>
<sequence>MSGFAFQRHDPFALEEDLFLRDPSSCLNLPLPPPQPGFFSGDTSFLPSTLSGFPAASSSSSETMPSPAEKKRKQTQSGDSAQFNDADEAKRRKRRKSGSPAKEVAAAAAWEFPAGYIHVRARRGEATDSHSLAERARRGKISEKMRTLQSLVPGCDKVIGKALMLDEIINYVQYLRNQVEFLSFKLDALNPVFFSSYTDLDHLIKLENVEMPPAPPPAPQPSPFFDNGDDDRLVQESSAALVFLHGQGPHAFPQEGERSYAMQLGDQMRGLLHQVELGICPFQ</sequence>
<dbReference type="PROSITE" id="PS50888">
    <property type="entry name" value="BHLH"/>
    <property type="match status" value="1"/>
</dbReference>
<evidence type="ECO:0000256" key="6">
    <source>
        <dbReference type="SAM" id="MobiDB-lite"/>
    </source>
</evidence>
<gene>
    <name evidence="8" type="ORF">SI8410_11015849</name>
</gene>
<dbReference type="InterPro" id="IPR024097">
    <property type="entry name" value="bHLH_ZIP_TF"/>
</dbReference>
<dbReference type="FunFam" id="4.10.280.10:FF:000002">
    <property type="entry name" value="Basic helix-loop-helix transcription factor"/>
    <property type="match status" value="1"/>
</dbReference>
<dbReference type="AlphaFoldDB" id="A0A7I8L590"/>
<dbReference type="InterPro" id="IPR011598">
    <property type="entry name" value="bHLH_dom"/>
</dbReference>
<keyword evidence="3" id="KW-0805">Transcription regulation</keyword>
<feature type="compositionally biased region" description="Low complexity" evidence="6">
    <location>
        <begin position="48"/>
        <end position="67"/>
    </location>
</feature>
<keyword evidence="9" id="KW-1185">Reference proteome</keyword>
<dbReference type="GO" id="GO:0003700">
    <property type="term" value="F:DNA-binding transcription factor activity"/>
    <property type="evidence" value="ECO:0007669"/>
    <property type="project" value="TreeGrafter"/>
</dbReference>
<evidence type="ECO:0000259" key="7">
    <source>
        <dbReference type="PROSITE" id="PS50888"/>
    </source>
</evidence>
<reference evidence="8" key="1">
    <citation type="submission" date="2020-02" db="EMBL/GenBank/DDBJ databases">
        <authorList>
            <person name="Scholz U."/>
            <person name="Mascher M."/>
            <person name="Fiebig A."/>
        </authorList>
    </citation>
    <scope>NUCLEOTIDE SEQUENCE</scope>
</reference>
<evidence type="ECO:0000313" key="8">
    <source>
        <dbReference type="EMBL" id="CAA7405171.1"/>
    </source>
</evidence>
<evidence type="ECO:0000256" key="2">
    <source>
        <dbReference type="ARBA" id="ARBA00005510"/>
    </source>
</evidence>
<protein>
    <recommendedName>
        <fullName evidence="7">BHLH domain-containing protein</fullName>
    </recommendedName>
</protein>
<organism evidence="8 9">
    <name type="scientific">Spirodela intermedia</name>
    <name type="common">Intermediate duckweed</name>
    <dbReference type="NCBI Taxonomy" id="51605"/>
    <lineage>
        <taxon>Eukaryota</taxon>
        <taxon>Viridiplantae</taxon>
        <taxon>Streptophyta</taxon>
        <taxon>Embryophyta</taxon>
        <taxon>Tracheophyta</taxon>
        <taxon>Spermatophyta</taxon>
        <taxon>Magnoliopsida</taxon>
        <taxon>Liliopsida</taxon>
        <taxon>Araceae</taxon>
        <taxon>Lemnoideae</taxon>
        <taxon>Spirodela</taxon>
    </lineage>
</organism>
<dbReference type="GO" id="GO:0005634">
    <property type="term" value="C:nucleus"/>
    <property type="evidence" value="ECO:0007669"/>
    <property type="project" value="UniProtKB-SubCell"/>
</dbReference>
<dbReference type="PANTHER" id="PTHR12565">
    <property type="entry name" value="STEROL REGULATORY ELEMENT-BINDING PROTEIN"/>
    <property type="match status" value="1"/>
</dbReference>
<evidence type="ECO:0000256" key="5">
    <source>
        <dbReference type="ARBA" id="ARBA00023242"/>
    </source>
</evidence>
<comment type="similarity">
    <text evidence="2">Belongs to the bHLH protein family.</text>
</comment>